<feature type="domain" description="PurE" evidence="6">
    <location>
        <begin position="5"/>
        <end position="156"/>
    </location>
</feature>
<protein>
    <recommendedName>
        <fullName evidence="3 4">N5-carboxyaminoimidazole ribonucleotide mutase</fullName>
        <shortName evidence="3 4">N5-CAIR mutase</shortName>
        <ecNumber evidence="3 4">5.4.99.18</ecNumber>
    </recommendedName>
    <alternativeName>
        <fullName evidence="3">5-(carboxyamino)imidazole ribonucleotide mutase</fullName>
    </alternativeName>
</protein>
<feature type="binding site" evidence="3 5">
    <location>
        <position position="43"/>
    </location>
    <ligand>
        <name>substrate</name>
    </ligand>
</feature>
<dbReference type="OrthoDB" id="9791908at2"/>
<dbReference type="PIRSF" id="PIRSF001338">
    <property type="entry name" value="AIR_carboxylase"/>
    <property type="match status" value="1"/>
</dbReference>
<dbReference type="STRING" id="204669.Acid345_4553"/>
<evidence type="ECO:0000259" key="6">
    <source>
        <dbReference type="SMART" id="SM01001"/>
    </source>
</evidence>
<keyword evidence="7" id="KW-0456">Lyase</keyword>
<reference evidence="7 8" key="1">
    <citation type="journal article" date="2009" name="Appl. Environ. Microbiol.">
        <title>Three genomes from the phylum Acidobacteria provide insight into the lifestyles of these microorganisms in soils.</title>
        <authorList>
            <person name="Ward N.L."/>
            <person name="Challacombe J.F."/>
            <person name="Janssen P.H."/>
            <person name="Henrissat B."/>
            <person name="Coutinho P.M."/>
            <person name="Wu M."/>
            <person name="Xie G."/>
            <person name="Haft D.H."/>
            <person name="Sait M."/>
            <person name="Badger J."/>
            <person name="Barabote R.D."/>
            <person name="Bradley B."/>
            <person name="Brettin T.S."/>
            <person name="Brinkac L.M."/>
            <person name="Bruce D."/>
            <person name="Creasy T."/>
            <person name="Daugherty S.C."/>
            <person name="Davidsen T.M."/>
            <person name="DeBoy R.T."/>
            <person name="Detter J.C."/>
            <person name="Dodson R.J."/>
            <person name="Durkin A.S."/>
            <person name="Ganapathy A."/>
            <person name="Gwinn-Giglio M."/>
            <person name="Han C.S."/>
            <person name="Khouri H."/>
            <person name="Kiss H."/>
            <person name="Kothari S.P."/>
            <person name="Madupu R."/>
            <person name="Nelson K.E."/>
            <person name="Nelson W.C."/>
            <person name="Paulsen I."/>
            <person name="Penn K."/>
            <person name="Ren Q."/>
            <person name="Rosovitz M.J."/>
            <person name="Selengut J.D."/>
            <person name="Shrivastava S."/>
            <person name="Sullivan S.A."/>
            <person name="Tapia R."/>
            <person name="Thompson L.S."/>
            <person name="Watkins K.L."/>
            <person name="Yang Q."/>
            <person name="Yu C."/>
            <person name="Zafar N."/>
            <person name="Zhou L."/>
            <person name="Kuske C.R."/>
        </authorList>
    </citation>
    <scope>NUCLEOTIDE SEQUENCE [LARGE SCALE GENOMIC DNA]</scope>
    <source>
        <strain evidence="7 8">Ellin345</strain>
    </source>
</reference>
<evidence type="ECO:0000256" key="4">
    <source>
        <dbReference type="PIRNR" id="PIRNR001338"/>
    </source>
</evidence>
<keyword evidence="1 3" id="KW-0658">Purine biosynthesis</keyword>
<dbReference type="InterPro" id="IPR033747">
    <property type="entry name" value="PurE_ClassI"/>
</dbReference>
<evidence type="ECO:0000256" key="1">
    <source>
        <dbReference type="ARBA" id="ARBA00022755"/>
    </source>
</evidence>
<keyword evidence="8" id="KW-1185">Reference proteome</keyword>
<dbReference type="AlphaFoldDB" id="Q1IHU7"/>
<accession>Q1IHU7</accession>
<dbReference type="EC" id="5.4.99.18" evidence="3 4"/>
<dbReference type="SUPFAM" id="SSF52255">
    <property type="entry name" value="N5-CAIR mutase (phosphoribosylaminoimidazole carboxylase, PurE)"/>
    <property type="match status" value="1"/>
</dbReference>
<proteinExistence type="inferred from homology"/>
<evidence type="ECO:0000313" key="7">
    <source>
        <dbReference type="EMBL" id="ABF43553.1"/>
    </source>
</evidence>
<evidence type="ECO:0000256" key="3">
    <source>
        <dbReference type="HAMAP-Rule" id="MF_01929"/>
    </source>
</evidence>
<dbReference type="Pfam" id="PF00731">
    <property type="entry name" value="AIRC"/>
    <property type="match status" value="1"/>
</dbReference>
<sequence>MSDTPLVSIVMGSDSDLEIMNEAAKALEGFGIAYEIDITSAHRSPARTSEYSRALVSRGVKVVIAGAGGAAHLAGVIAAETTLPVIAVPIPSTALLGLDSLLAMVQMPAGIPCATVAIGKPGATNAGILAAQIIGTHDAGVAKKLVAHKEKLAKGVEEKSKKLKESAKK</sequence>
<dbReference type="PANTHER" id="PTHR23046">
    <property type="entry name" value="PHOSPHORIBOSYLAMINOIMIDAZOLE CARBOXYLASE CATALYTIC SUBUNIT"/>
    <property type="match status" value="1"/>
</dbReference>
<feature type="binding site" evidence="3 5">
    <location>
        <position position="13"/>
    </location>
    <ligand>
        <name>substrate</name>
    </ligand>
</feature>
<dbReference type="KEGG" id="aba:Acid345_4553"/>
<comment type="function">
    <text evidence="3 4">Catalyzes the conversion of N5-carboxyaminoimidazole ribonucleotide (N5-CAIR) to 4-carboxy-5-aminoimidazole ribonucleotide (CAIR).</text>
</comment>
<dbReference type="RefSeq" id="WP_011525350.1">
    <property type="nucleotide sequence ID" value="NC_008009.1"/>
</dbReference>
<name>Q1IHU7_KORVE</name>
<evidence type="ECO:0000256" key="5">
    <source>
        <dbReference type="PIRSR" id="PIRSR001338-1"/>
    </source>
</evidence>
<dbReference type="GO" id="GO:0006189">
    <property type="term" value="P:'de novo' IMP biosynthetic process"/>
    <property type="evidence" value="ECO:0007669"/>
    <property type="project" value="UniProtKB-UniRule"/>
</dbReference>
<dbReference type="Proteomes" id="UP000002432">
    <property type="component" value="Chromosome"/>
</dbReference>
<comment type="pathway">
    <text evidence="3 4">Purine metabolism; IMP biosynthesis via de novo pathway; 5-amino-1-(5-phospho-D-ribosyl)imidazole-4-carboxylate from 5-amino-1-(5-phospho-D-ribosyl)imidazole (N5-CAIR route): step 2/2.</text>
</comment>
<evidence type="ECO:0000256" key="2">
    <source>
        <dbReference type="ARBA" id="ARBA00023235"/>
    </source>
</evidence>
<dbReference type="GO" id="GO:0034023">
    <property type="term" value="F:5-(carboxyamino)imidazole ribonucleotide mutase activity"/>
    <property type="evidence" value="ECO:0007669"/>
    <property type="project" value="UniProtKB-UniRule"/>
</dbReference>
<dbReference type="NCBIfam" id="TIGR01162">
    <property type="entry name" value="purE"/>
    <property type="match status" value="1"/>
</dbReference>
<comment type="similarity">
    <text evidence="3">Belongs to the AIR carboxylase family. Class I subfamily.</text>
</comment>
<dbReference type="InterPro" id="IPR000031">
    <property type="entry name" value="PurE_dom"/>
</dbReference>
<dbReference type="InterPro" id="IPR024694">
    <property type="entry name" value="PurE_prokaryotes"/>
</dbReference>
<dbReference type="HOGENOM" id="CLU_094982_2_0_0"/>
<evidence type="ECO:0000313" key="8">
    <source>
        <dbReference type="Proteomes" id="UP000002432"/>
    </source>
</evidence>
<keyword evidence="2 3" id="KW-0413">Isomerase</keyword>
<dbReference type="PANTHER" id="PTHR23046:SF2">
    <property type="entry name" value="PHOSPHORIBOSYLAMINOIMIDAZOLE CARBOXYLASE"/>
    <property type="match status" value="1"/>
</dbReference>
<organism evidence="7 8">
    <name type="scientific">Koribacter versatilis (strain Ellin345)</name>
    <dbReference type="NCBI Taxonomy" id="204669"/>
    <lineage>
        <taxon>Bacteria</taxon>
        <taxon>Pseudomonadati</taxon>
        <taxon>Acidobacteriota</taxon>
        <taxon>Terriglobia</taxon>
        <taxon>Terriglobales</taxon>
        <taxon>Candidatus Korobacteraceae</taxon>
        <taxon>Candidatus Korobacter</taxon>
    </lineage>
</organism>
<dbReference type="EnsemblBacteria" id="ABF43553">
    <property type="protein sequence ID" value="ABF43553"/>
    <property type="gene ID" value="Acid345_4553"/>
</dbReference>
<dbReference type="GO" id="GO:0016829">
    <property type="term" value="F:lyase activity"/>
    <property type="evidence" value="ECO:0007669"/>
    <property type="project" value="UniProtKB-KW"/>
</dbReference>
<dbReference type="UniPathway" id="UPA00074">
    <property type="reaction ID" value="UER00943"/>
</dbReference>
<dbReference type="EMBL" id="CP000360">
    <property type="protein sequence ID" value="ABF43553.1"/>
    <property type="molecule type" value="Genomic_DNA"/>
</dbReference>
<dbReference type="SMART" id="SM01001">
    <property type="entry name" value="AIRC"/>
    <property type="match status" value="1"/>
</dbReference>
<gene>
    <name evidence="3" type="primary">purE</name>
    <name evidence="7" type="ordered locus">Acid345_4553</name>
</gene>
<feature type="binding site" evidence="3 5">
    <location>
        <position position="16"/>
    </location>
    <ligand>
        <name>substrate</name>
    </ligand>
</feature>
<dbReference type="eggNOG" id="COG0041">
    <property type="taxonomic scope" value="Bacteria"/>
</dbReference>
<dbReference type="HAMAP" id="MF_01929">
    <property type="entry name" value="PurE_classI"/>
    <property type="match status" value="1"/>
</dbReference>
<dbReference type="Gene3D" id="3.40.50.1970">
    <property type="match status" value="1"/>
</dbReference>
<comment type="catalytic activity">
    <reaction evidence="3 4">
        <text>5-carboxyamino-1-(5-phospho-D-ribosyl)imidazole + H(+) = 5-amino-1-(5-phospho-D-ribosyl)imidazole-4-carboxylate</text>
        <dbReference type="Rhea" id="RHEA:13193"/>
        <dbReference type="ChEBI" id="CHEBI:15378"/>
        <dbReference type="ChEBI" id="CHEBI:58730"/>
        <dbReference type="ChEBI" id="CHEBI:77657"/>
        <dbReference type="EC" id="5.4.99.18"/>
    </reaction>
</comment>